<organism evidence="1 2">
    <name type="scientific">Edwardsiella tarda ATCC 15947 = NBRC 105688</name>
    <dbReference type="NCBI Taxonomy" id="667121"/>
    <lineage>
        <taxon>Bacteria</taxon>
        <taxon>Pseudomonadati</taxon>
        <taxon>Pseudomonadota</taxon>
        <taxon>Gammaproteobacteria</taxon>
        <taxon>Enterobacterales</taxon>
        <taxon>Hafniaceae</taxon>
        <taxon>Edwardsiella</taxon>
    </lineage>
</organism>
<evidence type="ECO:0000313" key="2">
    <source>
        <dbReference type="Proteomes" id="UP000245918"/>
    </source>
</evidence>
<protein>
    <submittedName>
        <fullName evidence="1">Phage tail protein</fullName>
    </submittedName>
</protein>
<proteinExistence type="predicted"/>
<accession>A0AC61THZ4</accession>
<dbReference type="Proteomes" id="UP000245918">
    <property type="component" value="Chromosome"/>
</dbReference>
<sequence>MFKLDSLRRTLTHTSQWCRANPERFTVFAEEGGIEIRGKTLSFAYHYKAVIFVMDYTADIDRLVVPLISWLFASQPDLLLNPEKSKAFKFKTNPNDDDSVDLLFEFPLYERVKVSLDPAGQLITEHLPEPPFPVDDTAEHWQTLIDDVTWSATNE</sequence>
<keyword evidence="2" id="KW-1185">Reference proteome</keyword>
<name>A0AC61THZ4_EDWTA</name>
<evidence type="ECO:0000313" key="1">
    <source>
        <dbReference type="EMBL" id="UCQ00301.1"/>
    </source>
</evidence>
<reference evidence="1" key="1">
    <citation type="submission" date="2021-09" db="EMBL/GenBank/DDBJ databases">
        <title>Comparative genomics of Edwardsiella genus reveals species-based diversity.</title>
        <authorList>
            <person name="Tekedar H.C."/>
            <person name="Kumru S."/>
            <person name="Waldbieser G.C."/>
            <person name="Reichley S.R."/>
            <person name="Lawrence M.L."/>
            <person name="Griffin M.J."/>
        </authorList>
    </citation>
    <scope>NUCLEOTIDE SEQUENCE</scope>
    <source>
        <strain evidence="1">ATCC 15947</strain>
    </source>
</reference>
<dbReference type="EMBL" id="CP084506">
    <property type="protein sequence ID" value="UCQ00301.1"/>
    <property type="molecule type" value="Genomic_DNA"/>
</dbReference>
<gene>
    <name evidence="1" type="ORF">DCL27_00360</name>
</gene>